<keyword evidence="2" id="KW-1185">Reference proteome</keyword>
<dbReference type="EMBL" id="UZAN01063293">
    <property type="protein sequence ID" value="VDP93457.1"/>
    <property type="molecule type" value="Genomic_DNA"/>
</dbReference>
<evidence type="ECO:0000313" key="2">
    <source>
        <dbReference type="Proteomes" id="UP000272942"/>
    </source>
</evidence>
<evidence type="ECO:0000313" key="3">
    <source>
        <dbReference type="WBParaSite" id="ECPE_0001622801-mRNA-1"/>
    </source>
</evidence>
<dbReference type="Proteomes" id="UP000272942">
    <property type="component" value="Unassembled WGS sequence"/>
</dbReference>
<dbReference type="WBParaSite" id="ECPE_0001622801-mRNA-1">
    <property type="protein sequence ID" value="ECPE_0001622801-mRNA-1"/>
    <property type="gene ID" value="ECPE_0001622801"/>
</dbReference>
<dbReference type="OrthoDB" id="6253316at2759"/>
<proteinExistence type="predicted"/>
<reference evidence="3" key="1">
    <citation type="submission" date="2016-06" db="UniProtKB">
        <authorList>
            <consortium name="WormBaseParasite"/>
        </authorList>
    </citation>
    <scope>IDENTIFICATION</scope>
</reference>
<accession>A0A183BAF0</accession>
<gene>
    <name evidence="1" type="ORF">ECPE_LOCUS16185</name>
</gene>
<sequence length="166" mass="18465">MHLDGLNFHGHKLIVRRAHLTRDELTSVQQSEIEAARLRIAEQAKLCEEKLAARLAADTTTDDSQSIQPTAVVSKTDLIDSSQPDSHSASATMDYGLLAPRPTIPDLYGRLGRVDPIRKQSSSSLSIKNGGEYSFFIYTQSCLLACVYTCTCDLFEPRITWRQHIA</sequence>
<organism evidence="3">
    <name type="scientific">Echinostoma caproni</name>
    <dbReference type="NCBI Taxonomy" id="27848"/>
    <lineage>
        <taxon>Eukaryota</taxon>
        <taxon>Metazoa</taxon>
        <taxon>Spiralia</taxon>
        <taxon>Lophotrochozoa</taxon>
        <taxon>Platyhelminthes</taxon>
        <taxon>Trematoda</taxon>
        <taxon>Digenea</taxon>
        <taxon>Plagiorchiida</taxon>
        <taxon>Echinostomata</taxon>
        <taxon>Echinostomatoidea</taxon>
        <taxon>Echinostomatidae</taxon>
        <taxon>Echinostoma</taxon>
    </lineage>
</organism>
<reference evidence="1 2" key="2">
    <citation type="submission" date="2018-11" db="EMBL/GenBank/DDBJ databases">
        <authorList>
            <consortium name="Pathogen Informatics"/>
        </authorList>
    </citation>
    <scope>NUCLEOTIDE SEQUENCE [LARGE SCALE GENOMIC DNA]</scope>
    <source>
        <strain evidence="1 2">Egypt</strain>
    </source>
</reference>
<protein>
    <submittedName>
        <fullName evidence="1 3">Uncharacterized protein</fullName>
    </submittedName>
</protein>
<name>A0A183BAF0_9TREM</name>
<evidence type="ECO:0000313" key="1">
    <source>
        <dbReference type="EMBL" id="VDP93457.1"/>
    </source>
</evidence>
<dbReference type="AlphaFoldDB" id="A0A183BAF0"/>